<proteinExistence type="predicted"/>
<evidence type="ECO:0000313" key="2">
    <source>
        <dbReference type="Proteomes" id="UP001064048"/>
    </source>
</evidence>
<name>A0ACC0KNJ4_CHOFU</name>
<gene>
    <name evidence="1" type="ORF">MSG28_011955</name>
</gene>
<dbReference type="EMBL" id="CM046120">
    <property type="protein sequence ID" value="KAI8437721.1"/>
    <property type="molecule type" value="Genomic_DNA"/>
</dbReference>
<protein>
    <submittedName>
        <fullName evidence="1">Uncharacterized protein</fullName>
    </submittedName>
</protein>
<organism evidence="1 2">
    <name type="scientific">Choristoneura fumiferana</name>
    <name type="common">Spruce budworm moth</name>
    <name type="synonym">Archips fumiferana</name>
    <dbReference type="NCBI Taxonomy" id="7141"/>
    <lineage>
        <taxon>Eukaryota</taxon>
        <taxon>Metazoa</taxon>
        <taxon>Ecdysozoa</taxon>
        <taxon>Arthropoda</taxon>
        <taxon>Hexapoda</taxon>
        <taxon>Insecta</taxon>
        <taxon>Pterygota</taxon>
        <taxon>Neoptera</taxon>
        <taxon>Endopterygota</taxon>
        <taxon>Lepidoptera</taxon>
        <taxon>Glossata</taxon>
        <taxon>Ditrysia</taxon>
        <taxon>Tortricoidea</taxon>
        <taxon>Tortricidae</taxon>
        <taxon>Tortricinae</taxon>
        <taxon>Choristoneura</taxon>
    </lineage>
</organism>
<dbReference type="Proteomes" id="UP001064048">
    <property type="component" value="Chromosome 20"/>
</dbReference>
<evidence type="ECO:0000313" key="1">
    <source>
        <dbReference type="EMBL" id="KAI8437721.1"/>
    </source>
</evidence>
<accession>A0ACC0KNJ4</accession>
<sequence length="77" mass="8392">MSLSVAPTAGNTDEIAVSARWSALRAAASRRGGARRLRREVAALRESLLEICEPGDSAPQPHNKVQLNRRIEELKVS</sequence>
<comment type="caution">
    <text evidence="1">The sequence shown here is derived from an EMBL/GenBank/DDBJ whole genome shotgun (WGS) entry which is preliminary data.</text>
</comment>
<keyword evidence="2" id="KW-1185">Reference proteome</keyword>
<reference evidence="1 2" key="1">
    <citation type="journal article" date="2022" name="Genome Biol. Evol.">
        <title>The Spruce Budworm Genome: Reconstructing the Evolutionary History of Antifreeze Proteins.</title>
        <authorList>
            <person name="Beliveau C."/>
            <person name="Gagne P."/>
            <person name="Picq S."/>
            <person name="Vernygora O."/>
            <person name="Keeling C.I."/>
            <person name="Pinkney K."/>
            <person name="Doucet D."/>
            <person name="Wen F."/>
            <person name="Johnston J.S."/>
            <person name="Maaroufi H."/>
            <person name="Boyle B."/>
            <person name="Laroche J."/>
            <person name="Dewar K."/>
            <person name="Juretic N."/>
            <person name="Blackburn G."/>
            <person name="Nisole A."/>
            <person name="Brunet B."/>
            <person name="Brandao M."/>
            <person name="Lumley L."/>
            <person name="Duan J."/>
            <person name="Quan G."/>
            <person name="Lucarotti C.J."/>
            <person name="Roe A.D."/>
            <person name="Sperling F.A.H."/>
            <person name="Levesque R.C."/>
            <person name="Cusson M."/>
        </authorList>
    </citation>
    <scope>NUCLEOTIDE SEQUENCE [LARGE SCALE GENOMIC DNA]</scope>
    <source>
        <strain evidence="1">Glfc:IPQL:Cfum</strain>
    </source>
</reference>